<organism evidence="2 3">
    <name type="scientific">Mycena rosella</name>
    <name type="common">Pink bonnet</name>
    <name type="synonym">Agaricus rosellus</name>
    <dbReference type="NCBI Taxonomy" id="1033263"/>
    <lineage>
        <taxon>Eukaryota</taxon>
        <taxon>Fungi</taxon>
        <taxon>Dikarya</taxon>
        <taxon>Basidiomycota</taxon>
        <taxon>Agaricomycotina</taxon>
        <taxon>Agaricomycetes</taxon>
        <taxon>Agaricomycetidae</taxon>
        <taxon>Agaricales</taxon>
        <taxon>Marasmiineae</taxon>
        <taxon>Mycenaceae</taxon>
        <taxon>Mycena</taxon>
    </lineage>
</organism>
<dbReference type="Proteomes" id="UP001221757">
    <property type="component" value="Unassembled WGS sequence"/>
</dbReference>
<feature type="compositionally biased region" description="Polar residues" evidence="1">
    <location>
        <begin position="145"/>
        <end position="157"/>
    </location>
</feature>
<sequence>MIHALGAARCVGNGASVVRLVCVSLPTSSSSPSSLRRRHAPLRRHSPLFDDDLTPSTTTSFDDTFLRRSHLKTTHSLQDSRPPRRHTSRLQVQDACVQDRQDSKQLQGQISQDLGGQRRPQFRTRPRWDTVQRQDRPRAQDPQETQDVASSSSHFSL</sequence>
<protein>
    <submittedName>
        <fullName evidence="2">Uncharacterized protein</fullName>
    </submittedName>
</protein>
<keyword evidence="3" id="KW-1185">Reference proteome</keyword>
<name>A0AAD7DKZ4_MYCRO</name>
<feature type="compositionally biased region" description="Basic residues" evidence="1">
    <location>
        <begin position="35"/>
        <end position="46"/>
    </location>
</feature>
<evidence type="ECO:0000313" key="3">
    <source>
        <dbReference type="Proteomes" id="UP001221757"/>
    </source>
</evidence>
<feature type="compositionally biased region" description="Low complexity" evidence="1">
    <location>
        <begin position="54"/>
        <end position="63"/>
    </location>
</feature>
<feature type="compositionally biased region" description="Polar residues" evidence="1">
    <location>
        <begin position="104"/>
        <end position="114"/>
    </location>
</feature>
<accession>A0AAD7DKZ4</accession>
<comment type="caution">
    <text evidence="2">The sequence shown here is derived from an EMBL/GenBank/DDBJ whole genome shotgun (WGS) entry which is preliminary data.</text>
</comment>
<reference evidence="2" key="1">
    <citation type="submission" date="2023-03" db="EMBL/GenBank/DDBJ databases">
        <title>Massive genome expansion in bonnet fungi (Mycena s.s.) driven by repeated elements and novel gene families across ecological guilds.</title>
        <authorList>
            <consortium name="Lawrence Berkeley National Laboratory"/>
            <person name="Harder C.B."/>
            <person name="Miyauchi S."/>
            <person name="Viragh M."/>
            <person name="Kuo A."/>
            <person name="Thoen E."/>
            <person name="Andreopoulos B."/>
            <person name="Lu D."/>
            <person name="Skrede I."/>
            <person name="Drula E."/>
            <person name="Henrissat B."/>
            <person name="Morin E."/>
            <person name="Kohler A."/>
            <person name="Barry K."/>
            <person name="LaButti K."/>
            <person name="Morin E."/>
            <person name="Salamov A."/>
            <person name="Lipzen A."/>
            <person name="Mereny Z."/>
            <person name="Hegedus B."/>
            <person name="Baldrian P."/>
            <person name="Stursova M."/>
            <person name="Weitz H."/>
            <person name="Taylor A."/>
            <person name="Grigoriev I.V."/>
            <person name="Nagy L.G."/>
            <person name="Martin F."/>
            <person name="Kauserud H."/>
        </authorList>
    </citation>
    <scope>NUCLEOTIDE SEQUENCE</scope>
    <source>
        <strain evidence="2">CBHHK067</strain>
    </source>
</reference>
<gene>
    <name evidence="2" type="ORF">B0H17DRAFT_1330117</name>
</gene>
<proteinExistence type="predicted"/>
<dbReference type="EMBL" id="JARKIE010000043">
    <property type="protein sequence ID" value="KAJ7694185.1"/>
    <property type="molecule type" value="Genomic_DNA"/>
</dbReference>
<evidence type="ECO:0000256" key="1">
    <source>
        <dbReference type="SAM" id="MobiDB-lite"/>
    </source>
</evidence>
<dbReference type="AlphaFoldDB" id="A0AAD7DKZ4"/>
<evidence type="ECO:0000313" key="2">
    <source>
        <dbReference type="EMBL" id="KAJ7694185.1"/>
    </source>
</evidence>
<feature type="region of interest" description="Disordered" evidence="1">
    <location>
        <begin position="26"/>
        <end position="157"/>
    </location>
</feature>
<feature type="non-terminal residue" evidence="2">
    <location>
        <position position="1"/>
    </location>
</feature>
<feature type="compositionally biased region" description="Basic and acidic residues" evidence="1">
    <location>
        <begin position="126"/>
        <end position="141"/>
    </location>
</feature>